<dbReference type="EMBL" id="JAQQBS010001424">
    <property type="protein sequence ID" value="KAK0158989.1"/>
    <property type="molecule type" value="Genomic_DNA"/>
</dbReference>
<accession>A0AA39C7H4</accession>
<feature type="compositionally biased region" description="Basic and acidic residues" evidence="2">
    <location>
        <begin position="89"/>
        <end position="99"/>
    </location>
</feature>
<sequence length="519" mass="60325">MNKFREIKNKFDKKQISINDEDKEVIKNIDKELLSEDISSDELNIHFRNHTRDITSKNGSLRDASEEADDKVNKHQLEQNLSSKLNRPISKDNKTTENDHNEVKILQNKLAQSNTRLYECKNTCIFLRQELNKARKIICREIGDDVTIASLSHNNLSSGWKGRSQQIQQLQQKIIELQHKLNNHNQKSSSERNIVNKKRQQNENSSRELRQAEVTSENNKKKLEAARARIKVLENDLCLTKNNLILINEKKLHDEQLIEALNGQLRAVESRYRDKEIEIKHQRDKLQQNCDELKNELIMVKFQVDKLRQKIGERETEIDTLRLNKSGRACESLLSVSTNVNQTMNSIDDDSMIISGRNKDPNEYVILGLAAESERERLLELVTLLNQRLDKERIDTDHVSELLRCEKNKNTKLEKKLRQLEMERVKMSKINTGYCARSSKSLGNVTSSREQLNSEEIADKLELLEEKCLALKTRLTTVQHDKESDLRIYKHMLENTKKIFIDACRNGTLMARGHSTLTI</sequence>
<keyword evidence="1" id="KW-0175">Coiled coil</keyword>
<keyword evidence="4" id="KW-1185">Reference proteome</keyword>
<dbReference type="GO" id="GO:1905515">
    <property type="term" value="P:non-motile cilium assembly"/>
    <property type="evidence" value="ECO:0007669"/>
    <property type="project" value="TreeGrafter"/>
</dbReference>
<dbReference type="PANTHER" id="PTHR31935:SF1">
    <property type="entry name" value="COILED-COIL DOMAIN-CONTAINING PROTEIN 13"/>
    <property type="match status" value="1"/>
</dbReference>
<gene>
    <name evidence="3" type="ORF">PV328_009922</name>
</gene>
<evidence type="ECO:0000313" key="4">
    <source>
        <dbReference type="Proteomes" id="UP001168990"/>
    </source>
</evidence>
<feature type="region of interest" description="Disordered" evidence="2">
    <location>
        <begin position="55"/>
        <end position="99"/>
    </location>
</feature>
<dbReference type="GO" id="GO:0034451">
    <property type="term" value="C:centriolar satellite"/>
    <property type="evidence" value="ECO:0007669"/>
    <property type="project" value="TreeGrafter"/>
</dbReference>
<dbReference type="InterPro" id="IPR038929">
    <property type="entry name" value="CCDC13"/>
</dbReference>
<dbReference type="SUPFAM" id="SSF57997">
    <property type="entry name" value="Tropomyosin"/>
    <property type="match status" value="1"/>
</dbReference>
<dbReference type="Gene3D" id="1.10.287.1490">
    <property type="match status" value="1"/>
</dbReference>
<evidence type="ECO:0000256" key="2">
    <source>
        <dbReference type="SAM" id="MobiDB-lite"/>
    </source>
</evidence>
<dbReference type="PANTHER" id="PTHR31935">
    <property type="entry name" value="COILED-COIL DOMAIN-CONTAINING PROTEIN 13"/>
    <property type="match status" value="1"/>
</dbReference>
<name>A0AA39C7H4_9HYME</name>
<feature type="region of interest" description="Disordered" evidence="2">
    <location>
        <begin position="183"/>
        <end position="220"/>
    </location>
</feature>
<proteinExistence type="predicted"/>
<dbReference type="AlphaFoldDB" id="A0AA39C7H4"/>
<feature type="coiled-coil region" evidence="1">
    <location>
        <begin position="403"/>
        <end position="430"/>
    </location>
</feature>
<protein>
    <recommendedName>
        <fullName evidence="5">Coiled-coil domain-containing protein 13</fullName>
    </recommendedName>
</protein>
<evidence type="ECO:0000313" key="3">
    <source>
        <dbReference type="EMBL" id="KAK0158989.1"/>
    </source>
</evidence>
<organism evidence="3 4">
    <name type="scientific">Microctonus aethiopoides</name>
    <dbReference type="NCBI Taxonomy" id="144406"/>
    <lineage>
        <taxon>Eukaryota</taxon>
        <taxon>Metazoa</taxon>
        <taxon>Ecdysozoa</taxon>
        <taxon>Arthropoda</taxon>
        <taxon>Hexapoda</taxon>
        <taxon>Insecta</taxon>
        <taxon>Pterygota</taxon>
        <taxon>Neoptera</taxon>
        <taxon>Endopterygota</taxon>
        <taxon>Hymenoptera</taxon>
        <taxon>Apocrita</taxon>
        <taxon>Ichneumonoidea</taxon>
        <taxon>Braconidae</taxon>
        <taxon>Euphorinae</taxon>
        <taxon>Microctonus</taxon>
    </lineage>
</organism>
<feature type="compositionally biased region" description="Polar residues" evidence="2">
    <location>
        <begin position="183"/>
        <end position="193"/>
    </location>
</feature>
<dbReference type="GO" id="GO:0031122">
    <property type="term" value="P:cytoplasmic microtubule organization"/>
    <property type="evidence" value="ECO:0007669"/>
    <property type="project" value="TreeGrafter"/>
</dbReference>
<dbReference type="Proteomes" id="UP001168990">
    <property type="component" value="Unassembled WGS sequence"/>
</dbReference>
<evidence type="ECO:0008006" key="5">
    <source>
        <dbReference type="Google" id="ProtNLM"/>
    </source>
</evidence>
<evidence type="ECO:0000256" key="1">
    <source>
        <dbReference type="SAM" id="Coils"/>
    </source>
</evidence>
<reference evidence="3" key="2">
    <citation type="submission" date="2023-03" db="EMBL/GenBank/DDBJ databases">
        <authorList>
            <person name="Inwood S.N."/>
            <person name="Skelly J.G."/>
            <person name="Guhlin J."/>
            <person name="Harrop T.W.R."/>
            <person name="Goldson S.G."/>
            <person name="Dearden P.K."/>
        </authorList>
    </citation>
    <scope>NUCLEOTIDE SEQUENCE</scope>
    <source>
        <strain evidence="3">Irish</strain>
        <tissue evidence="3">Whole body</tissue>
    </source>
</reference>
<comment type="caution">
    <text evidence="3">The sequence shown here is derived from an EMBL/GenBank/DDBJ whole genome shotgun (WGS) entry which is preliminary data.</text>
</comment>
<reference evidence="3" key="1">
    <citation type="journal article" date="2023" name="bioRxiv">
        <title>Scaffold-level genome assemblies of two parasitoid biocontrol wasps reveal the parthenogenesis mechanism and an associated novel virus.</title>
        <authorList>
            <person name="Inwood S."/>
            <person name="Skelly J."/>
            <person name="Guhlin J."/>
            <person name="Harrop T."/>
            <person name="Goldson S."/>
            <person name="Dearden P."/>
        </authorList>
    </citation>
    <scope>NUCLEOTIDE SEQUENCE</scope>
    <source>
        <strain evidence="3">Irish</strain>
        <tissue evidence="3">Whole body</tissue>
    </source>
</reference>